<dbReference type="OrthoDB" id="20229at2759"/>
<evidence type="ECO:0000256" key="2">
    <source>
        <dbReference type="SAM" id="Phobius"/>
    </source>
</evidence>
<evidence type="ECO:0000313" key="4">
    <source>
        <dbReference type="Proteomes" id="UP000311382"/>
    </source>
</evidence>
<feature type="region of interest" description="Disordered" evidence="1">
    <location>
        <begin position="277"/>
        <end position="310"/>
    </location>
</feature>
<feature type="transmembrane region" description="Helical" evidence="2">
    <location>
        <begin position="20"/>
        <end position="36"/>
    </location>
</feature>
<dbReference type="AlphaFoldDB" id="A0A5C5G699"/>
<comment type="caution">
    <text evidence="3">The sequence shown here is derived from an EMBL/GenBank/DDBJ whole genome shotgun (WGS) entry which is preliminary data.</text>
</comment>
<name>A0A5C5G699_9BASI</name>
<reference evidence="3 4" key="1">
    <citation type="submission" date="2019-03" db="EMBL/GenBank/DDBJ databases">
        <title>Rhodosporidium diobovatum UCD-FST 08-225 genome sequencing, assembly, and annotation.</title>
        <authorList>
            <person name="Fakankun I.U."/>
            <person name="Fristensky B."/>
            <person name="Levin D.B."/>
        </authorList>
    </citation>
    <scope>NUCLEOTIDE SEQUENCE [LARGE SCALE GENOMIC DNA]</scope>
    <source>
        <strain evidence="3 4">UCD-FST 08-225</strain>
    </source>
</reference>
<sequence length="341" mass="37345">MAESLPPTAHLAKRLNHPHYYLNSALCLPLPVVLLASSRASTALTTALLATPVLLSLSVALRKRSDNLETLHASTTSQLRLFNLCGLFFCRKQLGISGWWVLVYLFAWLLVAFFLPQPGYLGPSRVRNLSGEEFETQVLLLPPASTFSSDASGAAPRIVELPASSSSTSTCSASSTSSRSPPTFHLVHFHVPHSSTSRDLHMTLSRLSSTHASPSLAFCVLDASADETQGAFYDLGLATGPTSRDVPLVRLYERGKVRVEAPASEGEAKRAVRRRRLAERKVSKGAEAEAEESEEDESEDEREVEQERALSRYRWDTSAAAIERIFNLRERSGLSHTAPES</sequence>
<feature type="transmembrane region" description="Helical" evidence="2">
    <location>
        <begin position="43"/>
        <end position="61"/>
    </location>
</feature>
<keyword evidence="2" id="KW-0472">Membrane</keyword>
<evidence type="ECO:0000256" key="1">
    <source>
        <dbReference type="SAM" id="MobiDB-lite"/>
    </source>
</evidence>
<dbReference type="Proteomes" id="UP000311382">
    <property type="component" value="Unassembled WGS sequence"/>
</dbReference>
<protein>
    <submittedName>
        <fullName evidence="3">Uncharacterized protein</fullName>
    </submittedName>
</protein>
<organism evidence="3 4">
    <name type="scientific">Rhodotorula diobovata</name>
    <dbReference type="NCBI Taxonomy" id="5288"/>
    <lineage>
        <taxon>Eukaryota</taxon>
        <taxon>Fungi</taxon>
        <taxon>Dikarya</taxon>
        <taxon>Basidiomycota</taxon>
        <taxon>Pucciniomycotina</taxon>
        <taxon>Microbotryomycetes</taxon>
        <taxon>Sporidiobolales</taxon>
        <taxon>Sporidiobolaceae</taxon>
        <taxon>Rhodotorula</taxon>
    </lineage>
</organism>
<feature type="compositionally biased region" description="Acidic residues" evidence="1">
    <location>
        <begin position="288"/>
        <end position="304"/>
    </location>
</feature>
<keyword evidence="4" id="KW-1185">Reference proteome</keyword>
<dbReference type="EMBL" id="SOZI01000007">
    <property type="protein sequence ID" value="TNY23864.1"/>
    <property type="molecule type" value="Genomic_DNA"/>
</dbReference>
<evidence type="ECO:0000313" key="3">
    <source>
        <dbReference type="EMBL" id="TNY23864.1"/>
    </source>
</evidence>
<gene>
    <name evidence="3" type="ORF">DMC30DRAFT_410523</name>
</gene>
<keyword evidence="2" id="KW-1133">Transmembrane helix</keyword>
<keyword evidence="2" id="KW-0812">Transmembrane</keyword>
<proteinExistence type="predicted"/>
<accession>A0A5C5G699</accession>
<feature type="transmembrane region" description="Helical" evidence="2">
    <location>
        <begin position="96"/>
        <end position="115"/>
    </location>
</feature>